<protein>
    <submittedName>
        <fullName evidence="1">Uncharacterized protein</fullName>
    </submittedName>
</protein>
<dbReference type="EMBL" id="CP071595">
    <property type="protein sequence ID" value="QSY52783.1"/>
    <property type="molecule type" value="Genomic_DNA"/>
</dbReference>
<evidence type="ECO:0000313" key="1">
    <source>
        <dbReference type="EMBL" id="QSY52783.1"/>
    </source>
</evidence>
<accession>A0ABX7RYM9</accession>
<gene>
    <name evidence="1" type="ORF">J3S04_32160</name>
</gene>
<proteinExistence type="predicted"/>
<evidence type="ECO:0000313" key="2">
    <source>
        <dbReference type="Proteomes" id="UP000671836"/>
    </source>
</evidence>
<reference evidence="1 2" key="1">
    <citation type="submission" date="2021-03" db="EMBL/GenBank/DDBJ databases">
        <title>Streptomyces strains.</title>
        <authorList>
            <person name="Lund M.B."/>
            <person name="Toerring T."/>
        </authorList>
    </citation>
    <scope>NUCLEOTIDE SEQUENCE [LARGE SCALE GENOMIC DNA]</scope>
    <source>
        <strain evidence="1 2">KCC S-1010</strain>
    </source>
</reference>
<dbReference type="RefSeq" id="WP_207555594.1">
    <property type="nucleotide sequence ID" value="NZ_CP071595.1"/>
</dbReference>
<sequence length="126" mass="14173">MAVWPGLKGADPGTRLWSQRRREAVDRVTTMQFDRHGNRSWCRAQTLLDTEYARRAIGELQVPYGLCTEPSIAAAGGGDCPRPILLPRLRPLPHRRLLPPGLEAYLADLLRNRERLAAFADADTWA</sequence>
<name>A0ABX7RYM9_9ACTN</name>
<dbReference type="Proteomes" id="UP000671836">
    <property type="component" value="Chromosome"/>
</dbReference>
<organism evidence="1 2">
    <name type="scientific">Streptomyces griseocarneus</name>
    <dbReference type="NCBI Taxonomy" id="51201"/>
    <lineage>
        <taxon>Bacteria</taxon>
        <taxon>Bacillati</taxon>
        <taxon>Actinomycetota</taxon>
        <taxon>Actinomycetes</taxon>
        <taxon>Kitasatosporales</taxon>
        <taxon>Streptomycetaceae</taxon>
        <taxon>Streptomyces</taxon>
    </lineage>
</organism>
<keyword evidence="2" id="KW-1185">Reference proteome</keyword>